<dbReference type="eggNOG" id="COG4671">
    <property type="taxonomic scope" value="Bacteria"/>
</dbReference>
<dbReference type="Gene3D" id="3.40.50.2000">
    <property type="entry name" value="Glycogen Phosphorylase B"/>
    <property type="match status" value="1"/>
</dbReference>
<evidence type="ECO:0000313" key="2">
    <source>
        <dbReference type="EMBL" id="ETW13019.1"/>
    </source>
</evidence>
<protein>
    <recommendedName>
        <fullName evidence="1">Glycosyl transferase family 28 C-terminal domain-containing protein</fullName>
    </recommendedName>
</protein>
<gene>
    <name evidence="2" type="ORF">ATO8_07406</name>
</gene>
<evidence type="ECO:0000313" key="3">
    <source>
        <dbReference type="Proteomes" id="UP000019063"/>
    </source>
</evidence>
<dbReference type="STRING" id="1379903.ATO8_07406"/>
<feature type="domain" description="Glycosyl transferase family 28 C-terminal" evidence="1">
    <location>
        <begin position="258"/>
        <end position="316"/>
    </location>
</feature>
<dbReference type="GO" id="GO:0016758">
    <property type="term" value="F:hexosyltransferase activity"/>
    <property type="evidence" value="ECO:0007669"/>
    <property type="project" value="InterPro"/>
</dbReference>
<sequence length="385" mass="41160">MKDTTFARRPIGYFVHHQGRGHAQRCAALARALPEDRPLTIFCARDDIFGDLPDHVEVRRVPSLFEATGDEAPGLADMPTPDTLHCAPVGWPSIREAMATLAQWFRDADPALIVSDVSAEVAQLARLCSVPHVCVMQHGERGDPGHMAAYRGAAGLLAPFAEALAQPDWDAEMRGKMHFASGLGTGPLPDRAAARAALGIAEGARLALVLSGGGGSGFAQAPFGVAARTFPDMQWATIGHLQRDWHATDPGNITHHGWIDAPELWLAAADLVVSSAGNSTCAQVLSAGVPWIVVPEWRYFDEQVCKARALAAAGVAQFEPHLPSSAQAWRRAVRAATATHAPGRQRALVSDAAARDAAHWLDALAERLWAPAPSLTTQDQRRIVA</sequence>
<comment type="caution">
    <text evidence="2">The sequence shown here is derived from an EMBL/GenBank/DDBJ whole genome shotgun (WGS) entry which is preliminary data.</text>
</comment>
<dbReference type="SUPFAM" id="SSF53756">
    <property type="entry name" value="UDP-Glycosyltransferase/glycogen phosphorylase"/>
    <property type="match status" value="1"/>
</dbReference>
<dbReference type="PANTHER" id="PTHR21015">
    <property type="entry name" value="UDP-N-ACETYLGLUCOSAMINE--N-ACETYLMURAMYL-(PENTAPEPTIDE) PYROPHOSPHORYL-UNDECAPRENOL N-ACETYLGLUCOSAMINE TRANSFERASE 1"/>
    <property type="match status" value="1"/>
</dbReference>
<dbReference type="RefSeq" id="WP_043843433.1">
    <property type="nucleotide sequence ID" value="NZ_AQQW01000004.1"/>
</dbReference>
<dbReference type="InterPro" id="IPR007235">
    <property type="entry name" value="Glyco_trans_28_C"/>
</dbReference>
<keyword evidence="3" id="KW-1185">Reference proteome</keyword>
<dbReference type="PATRIC" id="fig|1317118.6.peg.1530"/>
<accession>W4HJX1</accession>
<proteinExistence type="predicted"/>
<dbReference type="Proteomes" id="UP000019063">
    <property type="component" value="Unassembled WGS sequence"/>
</dbReference>
<dbReference type="PANTHER" id="PTHR21015:SF22">
    <property type="entry name" value="GLYCOSYLTRANSFERASE"/>
    <property type="match status" value="1"/>
</dbReference>
<reference evidence="2 3" key="1">
    <citation type="journal article" date="2014" name="Antonie Van Leeuwenhoek">
        <title>Roseivivax atlanticus sp. nov., isolated from surface seawater of the Atlantic Ocean.</title>
        <authorList>
            <person name="Li G."/>
            <person name="Lai Q."/>
            <person name="Liu X."/>
            <person name="Sun F."/>
            <person name="Shao Z."/>
        </authorList>
    </citation>
    <scope>NUCLEOTIDE SEQUENCE [LARGE SCALE GENOMIC DNA]</scope>
    <source>
        <strain evidence="2 3">22II-s10s</strain>
    </source>
</reference>
<dbReference type="EMBL" id="AQQW01000004">
    <property type="protein sequence ID" value="ETW13019.1"/>
    <property type="molecule type" value="Genomic_DNA"/>
</dbReference>
<evidence type="ECO:0000259" key="1">
    <source>
        <dbReference type="Pfam" id="PF04101"/>
    </source>
</evidence>
<dbReference type="AlphaFoldDB" id="W4HJX1"/>
<dbReference type="Pfam" id="PF04101">
    <property type="entry name" value="Glyco_tran_28_C"/>
    <property type="match status" value="1"/>
</dbReference>
<name>W4HJX1_9RHOB</name>
<organism evidence="2 3">
    <name type="scientific">Roseivivax marinus</name>
    <dbReference type="NCBI Taxonomy" id="1379903"/>
    <lineage>
        <taxon>Bacteria</taxon>
        <taxon>Pseudomonadati</taxon>
        <taxon>Pseudomonadota</taxon>
        <taxon>Alphaproteobacteria</taxon>
        <taxon>Rhodobacterales</taxon>
        <taxon>Roseobacteraceae</taxon>
        <taxon>Roseivivax</taxon>
    </lineage>
</organism>